<feature type="domain" description="YhcG PDDEXK nuclease" evidence="1">
    <location>
        <begin position="168"/>
        <end position="318"/>
    </location>
</feature>
<dbReference type="InterPro" id="IPR011856">
    <property type="entry name" value="tRNA_endonuc-like_dom_sf"/>
</dbReference>
<evidence type="ECO:0000259" key="1">
    <source>
        <dbReference type="Pfam" id="PF06250"/>
    </source>
</evidence>
<dbReference type="OrthoDB" id="9801263at2"/>
<proteinExistence type="predicted"/>
<feature type="domain" description="YhcG N-terminal" evidence="2">
    <location>
        <begin position="10"/>
        <end position="144"/>
    </location>
</feature>
<reference evidence="3 4" key="1">
    <citation type="submission" date="2018-07" db="EMBL/GenBank/DDBJ databases">
        <title>Complete genome sequence of Flavobacterium psychrolimnae LMG 22018.</title>
        <authorList>
            <person name="Kim D.-U."/>
        </authorList>
    </citation>
    <scope>NUCLEOTIDE SEQUENCE [LARGE SCALE GENOMIC DNA]</scope>
    <source>
        <strain evidence="3 4">LMG 22018</strain>
    </source>
</reference>
<dbReference type="PANTHER" id="PTHR30547:SF5">
    <property type="entry name" value="NUCLEASE YHCG-RELATED"/>
    <property type="match status" value="1"/>
</dbReference>
<dbReference type="GO" id="GO:0003676">
    <property type="term" value="F:nucleic acid binding"/>
    <property type="evidence" value="ECO:0007669"/>
    <property type="project" value="InterPro"/>
</dbReference>
<dbReference type="PANTHER" id="PTHR30547">
    <property type="entry name" value="UNCHARACTERIZED PROTEIN YHCG-RELATED"/>
    <property type="match status" value="1"/>
</dbReference>
<dbReference type="AlphaFoldDB" id="A0A366AXY9"/>
<keyword evidence="4" id="KW-1185">Reference proteome</keyword>
<organism evidence="3 4">
    <name type="scientific">Flavobacterium psychrolimnae</name>
    <dbReference type="NCBI Taxonomy" id="249351"/>
    <lineage>
        <taxon>Bacteria</taxon>
        <taxon>Pseudomonadati</taxon>
        <taxon>Bacteroidota</taxon>
        <taxon>Flavobacteriia</taxon>
        <taxon>Flavobacteriales</taxon>
        <taxon>Flavobacteriaceae</taxon>
        <taxon>Flavobacterium</taxon>
    </lineage>
</organism>
<dbReference type="Pfam" id="PF06250">
    <property type="entry name" value="YhcG_C"/>
    <property type="match status" value="1"/>
</dbReference>
<evidence type="ECO:0000313" key="3">
    <source>
        <dbReference type="EMBL" id="RBN49730.1"/>
    </source>
</evidence>
<dbReference type="Proteomes" id="UP000253676">
    <property type="component" value="Unassembled WGS sequence"/>
</dbReference>
<gene>
    <name evidence="3" type="ORF">DR980_12085</name>
</gene>
<dbReference type="InterPro" id="IPR041527">
    <property type="entry name" value="YhcG_N"/>
</dbReference>
<evidence type="ECO:0000259" key="2">
    <source>
        <dbReference type="Pfam" id="PF17761"/>
    </source>
</evidence>
<name>A0A366AXY9_9FLAO</name>
<dbReference type="Pfam" id="PF17761">
    <property type="entry name" value="DUF1016_N"/>
    <property type="match status" value="1"/>
</dbReference>
<dbReference type="InterPro" id="IPR053148">
    <property type="entry name" value="PD-DEXK-like_domain"/>
</dbReference>
<sequence>MLQNQSVIPDIKAIIAASKDKAIRAVDNERTLMYWYIGQRIFEEEQDGKDRADYGTYLIKFLSQQLQPEYGSGFSVRQLERYRQFYRMFPIASALRTQLSWTQYKFLLAIENQYKREFYVAESVKNNWTSRQLERQINSSLYERLLISNDKESVLAVAKNEKLPSDAKEIIKDPMYLEFLGLKREAAYYERDLESAIITHLQDFLLELGNGFSFVARQKRIHIDGDEFFADLVFYNRILQCFVIIEIKTDKLTHQDIGQLQMYVNYYDRVEKLPRENPTIGILLCANKNDGVVKFTLPENEKNIVASQYELYLPTEQQLLEAVNIELQNFEQGKESE</sequence>
<dbReference type="EMBL" id="QNUX01000011">
    <property type="protein sequence ID" value="RBN49730.1"/>
    <property type="molecule type" value="Genomic_DNA"/>
</dbReference>
<dbReference type="Gene3D" id="3.40.1350.10">
    <property type="match status" value="1"/>
</dbReference>
<accession>A0A366AXY9</accession>
<protein>
    <submittedName>
        <fullName evidence="3">DUF1016 domain-containing protein</fullName>
    </submittedName>
</protein>
<dbReference type="InterPro" id="IPR009362">
    <property type="entry name" value="YhcG_C"/>
</dbReference>
<dbReference type="RefSeq" id="WP_113636596.1">
    <property type="nucleotide sequence ID" value="NZ_QNUX01000011.1"/>
</dbReference>
<comment type="caution">
    <text evidence="3">The sequence shown here is derived from an EMBL/GenBank/DDBJ whole genome shotgun (WGS) entry which is preliminary data.</text>
</comment>
<evidence type="ECO:0000313" key="4">
    <source>
        <dbReference type="Proteomes" id="UP000253676"/>
    </source>
</evidence>